<feature type="transmembrane region" description="Helical" evidence="1">
    <location>
        <begin position="12"/>
        <end position="32"/>
    </location>
</feature>
<protein>
    <submittedName>
        <fullName evidence="2">Uncharacterized protein</fullName>
    </submittedName>
</protein>
<keyword evidence="3" id="KW-1185">Reference proteome</keyword>
<dbReference type="RefSeq" id="WP_054748242.1">
    <property type="nucleotide sequence ID" value="NZ_BBDV01000015.1"/>
</dbReference>
<dbReference type="EMBL" id="PPCX01000010">
    <property type="protein sequence ID" value="PQL11899.1"/>
    <property type="molecule type" value="Genomic_DNA"/>
</dbReference>
<organism evidence="2 3">
    <name type="scientific">Veillonella rogosae JCM 15642</name>
    <dbReference type="NCBI Taxonomy" id="1298595"/>
    <lineage>
        <taxon>Bacteria</taxon>
        <taxon>Bacillati</taxon>
        <taxon>Bacillota</taxon>
        <taxon>Negativicutes</taxon>
        <taxon>Veillonellales</taxon>
        <taxon>Veillonellaceae</taxon>
        <taxon>Veillonella</taxon>
    </lineage>
</organism>
<keyword evidence="1" id="KW-0812">Transmembrane</keyword>
<evidence type="ECO:0000313" key="2">
    <source>
        <dbReference type="EMBL" id="PQL11899.1"/>
    </source>
</evidence>
<gene>
    <name evidence="2" type="ORF">VRHSUH09_05560</name>
</gene>
<evidence type="ECO:0000256" key="1">
    <source>
        <dbReference type="SAM" id="Phobius"/>
    </source>
</evidence>
<proteinExistence type="predicted"/>
<dbReference type="Proteomes" id="UP000238774">
    <property type="component" value="Unassembled WGS sequence"/>
</dbReference>
<evidence type="ECO:0000313" key="3">
    <source>
        <dbReference type="Proteomes" id="UP000238774"/>
    </source>
</evidence>
<sequence length="297" mass="34971">MGKKWIMKYIKILFVISSLCLVFFILIVNYLFSDNRFNTPEIYYDIEENVLNSSKSKGVIARDVYGIYEIANKIFYITSYGYGIYNEQTYENNIVRYTNENTIPTDVKLTLNRVYSSIEQLDSSEQDIWSKILNNEIKSQDKFPDCYVVKYPFYLSALQHKILKLDNGALIGHYREFSIQNKALYFVDFGTIGKIDLETNQVYKLYTSKLLISNFSKVPKSDGFDNYLLDVLEKERVKDKDLLDNHTVNILFLNNFSDFNRMDQEIFSLLIDKMIRTRKALDIEKLNNIPIVEYLNE</sequence>
<name>A0ABX5BWL5_9FIRM</name>
<accession>A0ABX5BWL5</accession>
<reference evidence="2 3" key="1">
    <citation type="submission" date="2018-01" db="EMBL/GenBank/DDBJ databases">
        <title>Draft genome sequences of clinical isolates and type strains of oral Veillonella including Veillonella infantum sp., nov.</title>
        <authorList>
            <person name="Mashima I."/>
            <person name="Liao Y.-C."/>
            <person name="Sabharwal A."/>
            <person name="Haase E.M."/>
            <person name="Nakazawa F."/>
            <person name="Scannapieco F.A."/>
        </authorList>
    </citation>
    <scope>NUCLEOTIDE SEQUENCE [LARGE SCALE GENOMIC DNA]</scope>
    <source>
        <strain evidence="2 3">JCM 15642</strain>
    </source>
</reference>
<keyword evidence="1" id="KW-1133">Transmembrane helix</keyword>
<comment type="caution">
    <text evidence="2">The sequence shown here is derived from an EMBL/GenBank/DDBJ whole genome shotgun (WGS) entry which is preliminary data.</text>
</comment>
<keyword evidence="1" id="KW-0472">Membrane</keyword>